<protein>
    <recommendedName>
        <fullName evidence="6">Nudix hydrolase domain-containing protein</fullName>
    </recommendedName>
</protein>
<comment type="similarity">
    <text evidence="2">Belongs to the Nudix hydrolase family.</text>
</comment>
<reference evidence="7 8" key="1">
    <citation type="journal article" date="2014" name="Nature">
        <title>An environmental bacterial taxon with a large and distinct metabolic repertoire.</title>
        <authorList>
            <person name="Wilson M.C."/>
            <person name="Mori T."/>
            <person name="Ruckert C."/>
            <person name="Uria A.R."/>
            <person name="Helf M.J."/>
            <person name="Takada K."/>
            <person name="Gernert C."/>
            <person name="Steffens U.A."/>
            <person name="Heycke N."/>
            <person name="Schmitt S."/>
            <person name="Rinke C."/>
            <person name="Helfrich E.J."/>
            <person name="Brachmann A.O."/>
            <person name="Gurgui C."/>
            <person name="Wakimoto T."/>
            <person name="Kracht M."/>
            <person name="Crusemann M."/>
            <person name="Hentschel U."/>
            <person name="Abe I."/>
            <person name="Matsunaga S."/>
            <person name="Kalinowski J."/>
            <person name="Takeyama H."/>
            <person name="Piel J."/>
        </authorList>
    </citation>
    <scope>NUCLEOTIDE SEQUENCE [LARGE SCALE GENOMIC DNA]</scope>
    <source>
        <strain evidence="8">TSY2</strain>
    </source>
</reference>
<evidence type="ECO:0000256" key="1">
    <source>
        <dbReference type="ARBA" id="ARBA00001946"/>
    </source>
</evidence>
<dbReference type="InterPro" id="IPR015797">
    <property type="entry name" value="NUDIX_hydrolase-like_dom_sf"/>
</dbReference>
<evidence type="ECO:0000256" key="5">
    <source>
        <dbReference type="ARBA" id="ARBA00022842"/>
    </source>
</evidence>
<dbReference type="CDD" id="cd04683">
    <property type="entry name" value="NUDIX_Hydrolase"/>
    <property type="match status" value="1"/>
</dbReference>
<gene>
    <name evidence="7" type="ORF">ETSY2_16500</name>
</gene>
<dbReference type="PANTHER" id="PTHR43758:SF8">
    <property type="entry name" value="8-OXO-DGTP DIPHOSPHATASE YTKD-RELATED"/>
    <property type="match status" value="1"/>
</dbReference>
<keyword evidence="4" id="KW-0378">Hydrolase</keyword>
<dbReference type="Gene3D" id="3.90.79.10">
    <property type="entry name" value="Nucleoside Triphosphate Pyrophosphohydrolase"/>
    <property type="match status" value="1"/>
</dbReference>
<dbReference type="GO" id="GO:0046872">
    <property type="term" value="F:metal ion binding"/>
    <property type="evidence" value="ECO:0007669"/>
    <property type="project" value="UniProtKB-KW"/>
</dbReference>
<dbReference type="InterPro" id="IPR020084">
    <property type="entry name" value="NUDIX_hydrolase_CS"/>
</dbReference>
<dbReference type="GO" id="GO:0016818">
    <property type="term" value="F:hydrolase activity, acting on acid anhydrides, in phosphorus-containing anhydrides"/>
    <property type="evidence" value="ECO:0007669"/>
    <property type="project" value="TreeGrafter"/>
</dbReference>
<accession>W4M8L6</accession>
<evidence type="ECO:0000313" key="7">
    <source>
        <dbReference type="EMBL" id="ETX06545.1"/>
    </source>
</evidence>
<dbReference type="Pfam" id="PF00293">
    <property type="entry name" value="NUDIX"/>
    <property type="match status" value="1"/>
</dbReference>
<dbReference type="Proteomes" id="UP000019140">
    <property type="component" value="Unassembled WGS sequence"/>
</dbReference>
<dbReference type="GO" id="GO:0005737">
    <property type="term" value="C:cytoplasm"/>
    <property type="evidence" value="ECO:0007669"/>
    <property type="project" value="TreeGrafter"/>
</dbReference>
<evidence type="ECO:0000256" key="2">
    <source>
        <dbReference type="ARBA" id="ARBA00005582"/>
    </source>
</evidence>
<dbReference type="PROSITE" id="PS00893">
    <property type="entry name" value="NUDIX_BOX"/>
    <property type="match status" value="1"/>
</dbReference>
<name>W4M8L6_9BACT</name>
<dbReference type="PANTHER" id="PTHR43758">
    <property type="entry name" value="7,8-DIHYDRO-8-OXOGUANINE TRIPHOSPHATASE"/>
    <property type="match status" value="1"/>
</dbReference>
<keyword evidence="8" id="KW-1185">Reference proteome</keyword>
<dbReference type="AlphaFoldDB" id="W4M8L6"/>
<dbReference type="InterPro" id="IPR000086">
    <property type="entry name" value="NUDIX_hydrolase_dom"/>
</dbReference>
<evidence type="ECO:0000259" key="6">
    <source>
        <dbReference type="PROSITE" id="PS51462"/>
    </source>
</evidence>
<evidence type="ECO:0000313" key="8">
    <source>
        <dbReference type="Proteomes" id="UP000019140"/>
    </source>
</evidence>
<dbReference type="EMBL" id="AZHX01000670">
    <property type="protein sequence ID" value="ETX06545.1"/>
    <property type="molecule type" value="Genomic_DNA"/>
</dbReference>
<organism evidence="7 8">
    <name type="scientific">Candidatus Entotheonella gemina</name>
    <dbReference type="NCBI Taxonomy" id="1429439"/>
    <lineage>
        <taxon>Bacteria</taxon>
        <taxon>Pseudomonadati</taxon>
        <taxon>Nitrospinota/Tectimicrobiota group</taxon>
        <taxon>Candidatus Tectimicrobiota</taxon>
        <taxon>Candidatus Entotheonellia</taxon>
        <taxon>Candidatus Entotheonellales</taxon>
        <taxon>Candidatus Entotheonellaceae</taxon>
        <taxon>Candidatus Entotheonella</taxon>
    </lineage>
</organism>
<dbReference type="PROSITE" id="PS51462">
    <property type="entry name" value="NUDIX"/>
    <property type="match status" value="1"/>
</dbReference>
<evidence type="ECO:0000256" key="4">
    <source>
        <dbReference type="ARBA" id="ARBA00022801"/>
    </source>
</evidence>
<sequence>MSVGIAFANMAMYHHTLLLTMLLSGRRQWRKEAIDKDDFMRVPHLIPETHLYLVQDRALLLMRRCNTGYQDGRYGLVAGHVEPGEDFVDAMIRETREEVGLTLAPDALEIVHVMYRLKTGDERIAGFVRVRDWQGEPRIMEPDKCDDLQWFPLHALPENMIPYVRQCVTYIRQGIFYSQRYGDD</sequence>
<keyword evidence="5" id="KW-0460">Magnesium</keyword>
<keyword evidence="3" id="KW-0479">Metal-binding</keyword>
<dbReference type="SUPFAM" id="SSF55811">
    <property type="entry name" value="Nudix"/>
    <property type="match status" value="1"/>
</dbReference>
<dbReference type="HOGENOM" id="CLU_037162_9_3_7"/>
<feature type="domain" description="Nudix hydrolase" evidence="6">
    <location>
        <begin position="44"/>
        <end position="173"/>
    </location>
</feature>
<evidence type="ECO:0000256" key="3">
    <source>
        <dbReference type="ARBA" id="ARBA00022723"/>
    </source>
</evidence>
<comment type="cofactor">
    <cofactor evidence="1">
        <name>Mg(2+)</name>
        <dbReference type="ChEBI" id="CHEBI:18420"/>
    </cofactor>
</comment>
<comment type="caution">
    <text evidence="7">The sequence shown here is derived from an EMBL/GenBank/DDBJ whole genome shotgun (WGS) entry which is preliminary data.</text>
</comment>
<proteinExistence type="inferred from homology"/>